<keyword evidence="2" id="KW-0813">Transport</keyword>
<evidence type="ECO:0000256" key="2">
    <source>
        <dbReference type="ARBA" id="ARBA00022448"/>
    </source>
</evidence>
<comment type="subcellular location">
    <subcellularLocation>
        <location evidence="1">Cell membrane</location>
        <topology evidence="1">Multi-pass membrane protein</topology>
    </subcellularLocation>
</comment>
<feature type="transmembrane region" description="Helical" evidence="7">
    <location>
        <begin position="428"/>
        <end position="447"/>
    </location>
</feature>
<evidence type="ECO:0000256" key="1">
    <source>
        <dbReference type="ARBA" id="ARBA00004651"/>
    </source>
</evidence>
<gene>
    <name evidence="8" type="ORF">C2E15_06200</name>
</gene>
<proteinExistence type="predicted"/>
<dbReference type="AlphaFoldDB" id="A0A1X1DNC1"/>
<dbReference type="Proteomes" id="UP000238365">
    <property type="component" value="Chromosome"/>
</dbReference>
<keyword evidence="6 7" id="KW-0472">Membrane</keyword>
<evidence type="ECO:0000256" key="6">
    <source>
        <dbReference type="ARBA" id="ARBA00023136"/>
    </source>
</evidence>
<dbReference type="PANTHER" id="PTHR30509">
    <property type="entry name" value="P-HYDROXYBENZOIC ACID EFFLUX PUMP SUBUNIT-RELATED"/>
    <property type="match status" value="1"/>
</dbReference>
<feature type="transmembrane region" description="Helical" evidence="7">
    <location>
        <begin position="7"/>
        <end position="26"/>
    </location>
</feature>
<dbReference type="OrthoDB" id="9807111at2"/>
<feature type="transmembrane region" description="Helical" evidence="7">
    <location>
        <begin position="114"/>
        <end position="132"/>
    </location>
</feature>
<name>A0A1X1DNC1_9GAMM</name>
<reference evidence="8 9" key="1">
    <citation type="submission" date="2018-01" db="EMBL/GenBank/DDBJ databases">
        <title>Complete and assembled Genome of Pantoea gaviniae DSM22758T.</title>
        <authorList>
            <person name="Stevens M.J.A."/>
            <person name="Zurfluh K."/>
            <person name="Stephan R."/>
        </authorList>
    </citation>
    <scope>NUCLEOTIDE SEQUENCE [LARGE SCALE GENOMIC DNA]</scope>
    <source>
        <strain evidence="8 9">DSM 22758</strain>
    </source>
</reference>
<feature type="transmembrane region" description="Helical" evidence="7">
    <location>
        <begin position="403"/>
        <end position="422"/>
    </location>
</feature>
<dbReference type="KEGG" id="pgz:C2E15_06200"/>
<evidence type="ECO:0000313" key="8">
    <source>
        <dbReference type="EMBL" id="AUX92715.1"/>
    </source>
</evidence>
<feature type="transmembrane region" description="Helical" evidence="7">
    <location>
        <begin position="88"/>
        <end position="107"/>
    </location>
</feature>
<feature type="transmembrane region" description="Helical" evidence="7">
    <location>
        <begin position="32"/>
        <end position="50"/>
    </location>
</feature>
<protein>
    <submittedName>
        <fullName evidence="8">p-hydroxybenzoic acid efflux pump subunit AaeB</fullName>
    </submittedName>
</protein>
<dbReference type="Pfam" id="PF04632">
    <property type="entry name" value="FUSC"/>
    <property type="match status" value="1"/>
</dbReference>
<evidence type="ECO:0000256" key="4">
    <source>
        <dbReference type="ARBA" id="ARBA00022692"/>
    </source>
</evidence>
<sequence>MVESIRFPLKLAFALVSALVLGFYFNLAMPRWAVMTAGIVAGGSAFAAGGDPYAGALRLRGVLRIVGTFFGSAAALLLIIAFAQAPAILLLLACVWAGFCVWLSTLARLENASAMATASYTALTVIVTVYASHNLTLAPLYAIERCMEIVLGIICAIVADILFSPRSIKSVIDKEASSLLVAHYQLLKLALFNAGRQEIDKKLHEVVRRAAALKNMQTNLRLESKRWESASRRLSMLHALSLSLVTQATDIFLMQKISAIPVPAESRTLLHKEAQDIAALQACLKEIRGELGAHHSSARFEPLMRWTGTATQYLLLLKGLKSNVRINAIENNILSAEKISPVRSLESYPALMNGLRTFVATGTAALFWLYTGWTSGSSCMILLGVVTALAMRSPNPLAVAKDFVYGMAAAAPIAFLLYTVIIPATQQSLLLLCCVLGGVAFICGILLQRRQLGTMGAFAGILNAVTLENPMLFNMHLFIDNVLGQVIGSCLAMMVILLIPDKSKARTGNNIMNTLMYSVLTVMKPGFKHRFNNHLPALFHQLGLLQSLFPGDDDKFRMSLALIISHQRLRALELPRAPELWPEYQRIKRTADDIRHAGSNRERKQKLDELLAHLKGYQEKLVTLEMPKPAAQSVERLVLLLDNYHHAFNQA</sequence>
<dbReference type="RefSeq" id="WP_104956597.1">
    <property type="nucleotide sequence ID" value="NZ_CP026377.1"/>
</dbReference>
<keyword evidence="4 7" id="KW-0812">Transmembrane</keyword>
<dbReference type="GO" id="GO:0005886">
    <property type="term" value="C:plasma membrane"/>
    <property type="evidence" value="ECO:0007669"/>
    <property type="project" value="UniProtKB-SubCell"/>
</dbReference>
<feature type="transmembrane region" description="Helical" evidence="7">
    <location>
        <begin position="138"/>
        <end position="163"/>
    </location>
</feature>
<feature type="transmembrane region" description="Helical" evidence="7">
    <location>
        <begin position="478"/>
        <end position="499"/>
    </location>
</feature>
<keyword evidence="5 7" id="KW-1133">Transmembrane helix</keyword>
<feature type="transmembrane region" description="Helical" evidence="7">
    <location>
        <begin position="62"/>
        <end position="82"/>
    </location>
</feature>
<dbReference type="EMBL" id="CP026377">
    <property type="protein sequence ID" value="AUX92715.1"/>
    <property type="molecule type" value="Genomic_DNA"/>
</dbReference>
<dbReference type="GO" id="GO:0022857">
    <property type="term" value="F:transmembrane transporter activity"/>
    <property type="evidence" value="ECO:0007669"/>
    <property type="project" value="InterPro"/>
</dbReference>
<evidence type="ECO:0000313" key="9">
    <source>
        <dbReference type="Proteomes" id="UP000238365"/>
    </source>
</evidence>
<evidence type="ECO:0000256" key="3">
    <source>
        <dbReference type="ARBA" id="ARBA00022475"/>
    </source>
</evidence>
<organism evidence="8 9">
    <name type="scientific">Mixta gaviniae</name>
    <dbReference type="NCBI Taxonomy" id="665914"/>
    <lineage>
        <taxon>Bacteria</taxon>
        <taxon>Pseudomonadati</taxon>
        <taxon>Pseudomonadota</taxon>
        <taxon>Gammaproteobacteria</taxon>
        <taxon>Enterobacterales</taxon>
        <taxon>Erwiniaceae</taxon>
        <taxon>Mixta</taxon>
    </lineage>
</organism>
<feature type="transmembrane region" description="Helical" evidence="7">
    <location>
        <begin position="375"/>
        <end position="391"/>
    </location>
</feature>
<accession>A0A1X1DNC1</accession>
<evidence type="ECO:0000256" key="5">
    <source>
        <dbReference type="ARBA" id="ARBA00022989"/>
    </source>
</evidence>
<dbReference type="InterPro" id="IPR006726">
    <property type="entry name" value="PHBA_efflux_AaeB/fusaric-R"/>
</dbReference>
<keyword evidence="3" id="KW-1003">Cell membrane</keyword>
<dbReference type="PANTHER" id="PTHR30509:SF9">
    <property type="entry name" value="MULTIDRUG RESISTANCE PROTEIN MDTO"/>
    <property type="match status" value="1"/>
</dbReference>
<evidence type="ECO:0000256" key="7">
    <source>
        <dbReference type="SAM" id="Phobius"/>
    </source>
</evidence>
<keyword evidence="9" id="KW-1185">Reference proteome</keyword>